<dbReference type="Pfam" id="PF01412">
    <property type="entry name" value="ArfGap"/>
    <property type="match status" value="1"/>
</dbReference>
<dbReference type="InterPro" id="IPR037278">
    <property type="entry name" value="ARFGAP/RecO"/>
</dbReference>
<keyword evidence="1" id="KW-0343">GTPase activation</keyword>
<dbReference type="Proteomes" id="UP001107558">
    <property type="component" value="Chromosome 1"/>
</dbReference>
<comment type="caution">
    <text evidence="8">The sequence shown here is derived from an EMBL/GenBank/DDBJ whole genome shotgun (WGS) entry which is preliminary data.</text>
</comment>
<feature type="domain" description="Arf-GAP" evidence="7">
    <location>
        <begin position="10"/>
        <end position="126"/>
    </location>
</feature>
<dbReference type="PANTHER" id="PTHR45686:SF4">
    <property type="entry name" value="ADP-RIBOSYLATION FACTOR GTPASE ACTIVATING PROTEIN 3, ISOFORM H"/>
    <property type="match status" value="1"/>
</dbReference>
<evidence type="ECO:0000256" key="1">
    <source>
        <dbReference type="ARBA" id="ARBA00022468"/>
    </source>
</evidence>
<dbReference type="GO" id="GO:0000139">
    <property type="term" value="C:Golgi membrane"/>
    <property type="evidence" value="ECO:0007669"/>
    <property type="project" value="GOC"/>
</dbReference>
<reference evidence="8" key="1">
    <citation type="submission" date="2021-03" db="EMBL/GenBank/DDBJ databases">
        <title>Chromosome level genome of the anhydrobiotic midge Polypedilum vanderplanki.</title>
        <authorList>
            <person name="Yoshida Y."/>
            <person name="Kikawada T."/>
            <person name="Gusev O."/>
        </authorList>
    </citation>
    <scope>NUCLEOTIDE SEQUENCE</scope>
    <source>
        <strain evidence="8">NIAS01</strain>
        <tissue evidence="8">Whole body or cell culture</tissue>
    </source>
</reference>
<dbReference type="FunFam" id="1.10.220.150:FF:000004">
    <property type="entry name" value="Putative ADP-ribosylation factor GTPase-activating protein 2"/>
    <property type="match status" value="1"/>
</dbReference>
<feature type="compositionally biased region" description="Polar residues" evidence="6">
    <location>
        <begin position="410"/>
        <end position="431"/>
    </location>
</feature>
<dbReference type="GO" id="GO:0008270">
    <property type="term" value="F:zinc ion binding"/>
    <property type="evidence" value="ECO:0007669"/>
    <property type="project" value="UniProtKB-KW"/>
</dbReference>
<keyword evidence="4" id="KW-0862">Zinc</keyword>
<dbReference type="PANTHER" id="PTHR45686">
    <property type="entry name" value="ADP-RIBOSYLATION FACTOR GTPASE ACTIVATING PROTEIN 3, ISOFORM H-RELATED"/>
    <property type="match status" value="1"/>
</dbReference>
<gene>
    <name evidence="8" type="ORF">PVAND_011603</name>
</gene>
<dbReference type="SMART" id="SM00105">
    <property type="entry name" value="ArfGap"/>
    <property type="match status" value="1"/>
</dbReference>
<keyword evidence="3 5" id="KW-0863">Zinc-finger</keyword>
<keyword evidence="9" id="KW-1185">Reference proteome</keyword>
<protein>
    <recommendedName>
        <fullName evidence="7">Arf-GAP domain-containing protein</fullName>
    </recommendedName>
</protein>
<evidence type="ECO:0000256" key="5">
    <source>
        <dbReference type="PROSITE-ProRule" id="PRU00288"/>
    </source>
</evidence>
<keyword evidence="2" id="KW-0479">Metal-binding</keyword>
<evidence type="ECO:0000256" key="4">
    <source>
        <dbReference type="ARBA" id="ARBA00022833"/>
    </source>
</evidence>
<evidence type="ECO:0000259" key="7">
    <source>
        <dbReference type="PROSITE" id="PS50115"/>
    </source>
</evidence>
<accession>A0A9J6CKX3</accession>
<dbReference type="GO" id="GO:0048205">
    <property type="term" value="P:COPI coating of Golgi vesicle"/>
    <property type="evidence" value="ECO:0007669"/>
    <property type="project" value="TreeGrafter"/>
</dbReference>
<evidence type="ECO:0000256" key="2">
    <source>
        <dbReference type="ARBA" id="ARBA00022723"/>
    </source>
</evidence>
<dbReference type="PRINTS" id="PR00405">
    <property type="entry name" value="REVINTRACTNG"/>
</dbReference>
<feature type="compositionally biased region" description="Low complexity" evidence="6">
    <location>
        <begin position="437"/>
        <end position="446"/>
    </location>
</feature>
<evidence type="ECO:0000313" key="8">
    <source>
        <dbReference type="EMBL" id="KAG5682238.1"/>
    </source>
</evidence>
<dbReference type="GO" id="GO:0005096">
    <property type="term" value="F:GTPase activator activity"/>
    <property type="evidence" value="ECO:0007669"/>
    <property type="project" value="UniProtKB-KW"/>
</dbReference>
<evidence type="ECO:0000313" key="9">
    <source>
        <dbReference type="Proteomes" id="UP001107558"/>
    </source>
</evidence>
<feature type="region of interest" description="Disordered" evidence="6">
    <location>
        <begin position="404"/>
        <end position="446"/>
    </location>
</feature>
<evidence type="ECO:0000256" key="6">
    <source>
        <dbReference type="SAM" id="MobiDB-lite"/>
    </source>
</evidence>
<dbReference type="InterPro" id="IPR001164">
    <property type="entry name" value="ArfGAP_dom"/>
</dbReference>
<dbReference type="CDD" id="cd08959">
    <property type="entry name" value="ArfGap_ArfGap1_like"/>
    <property type="match status" value="1"/>
</dbReference>
<dbReference type="OrthoDB" id="983479at2759"/>
<dbReference type="Gene3D" id="1.10.220.150">
    <property type="entry name" value="Arf GTPase activating protein"/>
    <property type="match status" value="1"/>
</dbReference>
<feature type="compositionally biased region" description="Polar residues" evidence="6">
    <location>
        <begin position="338"/>
        <end position="349"/>
    </location>
</feature>
<proteinExistence type="predicted"/>
<evidence type="ECO:0000256" key="3">
    <source>
        <dbReference type="ARBA" id="ARBA00022771"/>
    </source>
</evidence>
<dbReference type="PROSITE" id="PS50115">
    <property type="entry name" value="ARFGAP"/>
    <property type="match status" value="1"/>
</dbReference>
<dbReference type="InterPro" id="IPR038508">
    <property type="entry name" value="ArfGAP_dom_sf"/>
</dbReference>
<feature type="region of interest" description="Disordered" evidence="6">
    <location>
        <begin position="338"/>
        <end position="378"/>
    </location>
</feature>
<sequence length="549" mass="61491">MDCPPKADIDAIFNRLRSLPYNKVCFDCNAKNPTWSSITYGVFICLDCSSVHRSLGVHLTFVRSTQLDTNWNWQQIRQMQVGGNANASSFFRQHNCVTTDAQQKYNSRAAQLYKDKLITLAQQACKRHGTTLHINELHYHHEETTEKESDFFENYDNENVTQNTNNNINMNVENNEMNKSTAKKPVSVSSNLTESNDNAEPSVNFLDSVETTTPPKSSIGVRKIQPKKSGIGAKKGLGAKKVQNSNFADIEQRATLADQLKEPVIDKKLTQEEEAEAISSVRLAYQDLSLKKSKEEERLKNLDPNKAKQMERLGMAFNVRGGVSHSILTDMQTINQDQAPVNMKSSSSKNFDRDNSSSNDMFDDYLYSPNSNSSNNKQDFQDAMMMGFEPIELKQNVYTMFSPTEKETSSKNFMQTSVDKQPSSSSKTNRNVKSDTAKSSSSNFDSDSIQKKFAGAKGISSDQFFGNDASHEKFSNLSKFQGSTAISSADYFGDGQESIKKTSRLEFHSPDLDLEDVKDSIKTGVTRVAGRLSTLANNVNNFIQDKYGH</sequence>
<dbReference type="EMBL" id="JADBJN010000001">
    <property type="protein sequence ID" value="KAG5682238.1"/>
    <property type="molecule type" value="Genomic_DNA"/>
</dbReference>
<organism evidence="8 9">
    <name type="scientific">Polypedilum vanderplanki</name>
    <name type="common">Sleeping chironomid midge</name>
    <dbReference type="NCBI Taxonomy" id="319348"/>
    <lineage>
        <taxon>Eukaryota</taxon>
        <taxon>Metazoa</taxon>
        <taxon>Ecdysozoa</taxon>
        <taxon>Arthropoda</taxon>
        <taxon>Hexapoda</taxon>
        <taxon>Insecta</taxon>
        <taxon>Pterygota</taxon>
        <taxon>Neoptera</taxon>
        <taxon>Endopterygota</taxon>
        <taxon>Diptera</taxon>
        <taxon>Nematocera</taxon>
        <taxon>Chironomoidea</taxon>
        <taxon>Chironomidae</taxon>
        <taxon>Chironominae</taxon>
        <taxon>Polypedilum</taxon>
        <taxon>Polypedilum</taxon>
    </lineage>
</organism>
<dbReference type="SUPFAM" id="SSF57863">
    <property type="entry name" value="ArfGap/RecO-like zinc finger"/>
    <property type="match status" value="1"/>
</dbReference>
<dbReference type="AlphaFoldDB" id="A0A9J6CKX3"/>
<name>A0A9J6CKX3_POLVA</name>